<accession>A0A2N3WJ77</accession>
<keyword evidence="3" id="KW-1185">Reference proteome</keyword>
<dbReference type="AlphaFoldDB" id="A0A2N3WJ77"/>
<sequence>MPANERATDMHTLDDRIAYRVRMRDYDQWRAKVHAVNGCARPVRLGGAHQLQDAATGQVLHHHGGDIFVPCGNRRESVCPACSDRYAADAFHLVRAGLVGGHKGVPEHVTDRPRAFVTLTAPSFGPVHHARTSARGKRIPCGCGDYHLDADPRVGTPLDPDSYDYTGSVLWQAHAGVLWQRFVTRLRREIAKRAGLKAREFADQARLSYGKVAEYQRRGLVHFHAVVRLDGPDGAADPAPAWAHPDLLEDAIYAAAAAAYAATALPDGTPLVLTWGDQVDVRRIEPLGSAELEDNAGRISEARLAAYIAKYATKGTGKSEAADRPIRSERDIAHLRVSDHHRRIIQTAWDLGSLERYEDLNLRRWAHMLAFRGHFLTKSRAYSTTFKDIRGDRRRFRLEETLERLGLADRADTIAVVNNWTFDGAGYRDDAERELAAAIAHRIRDDRKHKYSKENDHGQQTAHRD</sequence>
<gene>
    <name evidence="2" type="ORF">ATK30_4787</name>
</gene>
<protein>
    <recommendedName>
        <fullName evidence="4">Replication initiation protein</fullName>
    </recommendedName>
</protein>
<organism evidence="2 3">
    <name type="scientific">Amycolatopsis echigonensis</name>
    <dbReference type="NCBI Taxonomy" id="2576905"/>
    <lineage>
        <taxon>Bacteria</taxon>
        <taxon>Bacillati</taxon>
        <taxon>Actinomycetota</taxon>
        <taxon>Actinomycetes</taxon>
        <taxon>Pseudonocardiales</taxon>
        <taxon>Pseudonocardiaceae</taxon>
        <taxon>Amycolatopsis</taxon>
    </lineage>
</organism>
<evidence type="ECO:0000313" key="3">
    <source>
        <dbReference type="Proteomes" id="UP000233750"/>
    </source>
</evidence>
<name>A0A2N3WJ77_9PSEU</name>
<proteinExistence type="predicted"/>
<dbReference type="Proteomes" id="UP000233750">
    <property type="component" value="Unassembled WGS sequence"/>
</dbReference>
<reference evidence="2 3" key="1">
    <citation type="submission" date="2017-12" db="EMBL/GenBank/DDBJ databases">
        <title>Sequencing the genomes of 1000 Actinobacteria strains.</title>
        <authorList>
            <person name="Klenk H.-P."/>
        </authorList>
    </citation>
    <scope>NUCLEOTIDE SEQUENCE [LARGE SCALE GENOMIC DNA]</scope>
    <source>
        <strain evidence="2 3">DSM 45165</strain>
    </source>
</reference>
<comment type="caution">
    <text evidence="2">The sequence shown here is derived from an EMBL/GenBank/DDBJ whole genome shotgun (WGS) entry which is preliminary data.</text>
</comment>
<dbReference type="Pfam" id="PF20199">
    <property type="entry name" value="RepSA"/>
    <property type="match status" value="1"/>
</dbReference>
<feature type="region of interest" description="Disordered" evidence="1">
    <location>
        <begin position="446"/>
        <end position="465"/>
    </location>
</feature>
<evidence type="ECO:0008006" key="4">
    <source>
        <dbReference type="Google" id="ProtNLM"/>
    </source>
</evidence>
<evidence type="ECO:0000313" key="2">
    <source>
        <dbReference type="EMBL" id="PKV93927.1"/>
    </source>
</evidence>
<dbReference type="InterPro" id="IPR046828">
    <property type="entry name" value="RepSA"/>
</dbReference>
<evidence type="ECO:0000256" key="1">
    <source>
        <dbReference type="SAM" id="MobiDB-lite"/>
    </source>
</evidence>
<dbReference type="EMBL" id="PJMY01000003">
    <property type="protein sequence ID" value="PKV93927.1"/>
    <property type="molecule type" value="Genomic_DNA"/>
</dbReference>